<dbReference type="Proteomes" id="UP000091820">
    <property type="component" value="Unassembled WGS sequence"/>
</dbReference>
<accession>A0A1A9VZV5</accession>
<dbReference type="AlphaFoldDB" id="A0A1A9VZV5"/>
<reference evidence="2" key="1">
    <citation type="submission" date="2014-03" db="EMBL/GenBank/DDBJ databases">
        <authorList>
            <person name="Aksoy S."/>
            <person name="Warren W."/>
            <person name="Wilson R.K."/>
        </authorList>
    </citation>
    <scope>NUCLEOTIDE SEQUENCE [LARGE SCALE GENOMIC DNA]</scope>
    <source>
        <strain evidence="2">IAEA</strain>
    </source>
</reference>
<evidence type="ECO:0000313" key="1">
    <source>
        <dbReference type="EnsemblMetazoa" id="GBRI000882-PA"/>
    </source>
</evidence>
<dbReference type="EnsemblMetazoa" id="GBRI000882-RA">
    <property type="protein sequence ID" value="GBRI000882-PA"/>
    <property type="gene ID" value="GBRI000882"/>
</dbReference>
<organism evidence="1 2">
    <name type="scientific">Glossina brevipalpis</name>
    <dbReference type="NCBI Taxonomy" id="37001"/>
    <lineage>
        <taxon>Eukaryota</taxon>
        <taxon>Metazoa</taxon>
        <taxon>Ecdysozoa</taxon>
        <taxon>Arthropoda</taxon>
        <taxon>Hexapoda</taxon>
        <taxon>Insecta</taxon>
        <taxon>Pterygota</taxon>
        <taxon>Neoptera</taxon>
        <taxon>Endopterygota</taxon>
        <taxon>Diptera</taxon>
        <taxon>Brachycera</taxon>
        <taxon>Muscomorpha</taxon>
        <taxon>Hippoboscoidea</taxon>
        <taxon>Glossinidae</taxon>
        <taxon>Glossina</taxon>
    </lineage>
</organism>
<proteinExistence type="predicted"/>
<name>A0A1A9VZV5_9MUSC</name>
<reference evidence="1" key="2">
    <citation type="submission" date="2020-05" db="UniProtKB">
        <authorList>
            <consortium name="EnsemblMetazoa"/>
        </authorList>
    </citation>
    <scope>IDENTIFICATION</scope>
    <source>
        <strain evidence="1">IAEA</strain>
    </source>
</reference>
<sequence length="54" mass="5918">MFSLVLSLESLERSACNEKPPSTVDEHFPGICEAQGGGMWCTAGCQQMEYDYGL</sequence>
<dbReference type="VEuPathDB" id="VectorBase:GBRI000882"/>
<evidence type="ECO:0000313" key="2">
    <source>
        <dbReference type="Proteomes" id="UP000091820"/>
    </source>
</evidence>
<keyword evidence="2" id="KW-1185">Reference proteome</keyword>
<protein>
    <submittedName>
        <fullName evidence="1">Uncharacterized protein</fullName>
    </submittedName>
</protein>